<gene>
    <name evidence="1" type="ORF">AWC04_06800</name>
</gene>
<dbReference type="STRING" id="1793.AWC04_06800"/>
<protein>
    <submittedName>
        <fullName evidence="1">Uncharacterized protein</fullName>
    </submittedName>
</protein>
<organism evidence="1 2">
    <name type="scientific">Mycolicibacterium fallax</name>
    <name type="common">Mycobacterium fallax</name>
    <dbReference type="NCBI Taxonomy" id="1793"/>
    <lineage>
        <taxon>Bacteria</taxon>
        <taxon>Bacillati</taxon>
        <taxon>Actinomycetota</taxon>
        <taxon>Actinomycetes</taxon>
        <taxon>Mycobacteriales</taxon>
        <taxon>Mycobacteriaceae</taxon>
        <taxon>Mycolicibacterium</taxon>
    </lineage>
</organism>
<evidence type="ECO:0000313" key="1">
    <source>
        <dbReference type="EMBL" id="ORV05554.1"/>
    </source>
</evidence>
<accession>A0A1X1RGR0</accession>
<dbReference type="AlphaFoldDB" id="A0A1X1RGR0"/>
<name>A0A1X1RGR0_MYCFA</name>
<comment type="caution">
    <text evidence="1">The sequence shown here is derived from an EMBL/GenBank/DDBJ whole genome shotgun (WGS) entry which is preliminary data.</text>
</comment>
<dbReference type="EMBL" id="LQOJ01000024">
    <property type="protein sequence ID" value="ORV05554.1"/>
    <property type="molecule type" value="Genomic_DNA"/>
</dbReference>
<keyword evidence="2" id="KW-1185">Reference proteome</keyword>
<evidence type="ECO:0000313" key="2">
    <source>
        <dbReference type="Proteomes" id="UP000193484"/>
    </source>
</evidence>
<sequence>MRFRQSTRLIGAALVAAAALVAGPVGVATAAPEDAPTCKAHVDAFDTVVRDIETHNAKPHLFDPSQQAEFNAYNAAAAALNARLASIRTKRLACEVAVKSLGGAPAAMPAGFPALISAVKPTGSTVSTTAAATFTVGLADLVTADTWGEQNLQGKKRPAVGDNDPAFDGAVITGYSDGSPAVSAEAVLPIADVLALPKFFDLTPENQWAILMARKNHRWISNQALLARVSASVAAINGLDQDWLRNQDQQAKTAREALTSGIDLLAQSQDLPR</sequence>
<proteinExistence type="predicted"/>
<dbReference type="RefSeq" id="WP_085094427.1">
    <property type="nucleotide sequence ID" value="NZ_AP022603.1"/>
</dbReference>
<dbReference type="OrthoDB" id="4710763at2"/>
<dbReference type="Proteomes" id="UP000193484">
    <property type="component" value="Unassembled WGS sequence"/>
</dbReference>
<reference evidence="1 2" key="1">
    <citation type="submission" date="2016-01" db="EMBL/GenBank/DDBJ databases">
        <title>The new phylogeny of the genus Mycobacterium.</title>
        <authorList>
            <person name="Tarcisio F."/>
            <person name="Conor M."/>
            <person name="Antonella G."/>
            <person name="Elisabetta G."/>
            <person name="Giulia F.S."/>
            <person name="Sara T."/>
            <person name="Anna F."/>
            <person name="Clotilde B."/>
            <person name="Roberto B."/>
            <person name="Veronica D.S."/>
            <person name="Fabio R."/>
            <person name="Monica P."/>
            <person name="Olivier J."/>
            <person name="Enrico T."/>
            <person name="Nicola S."/>
        </authorList>
    </citation>
    <scope>NUCLEOTIDE SEQUENCE [LARGE SCALE GENOMIC DNA]</scope>
    <source>
        <strain evidence="1 2">DSM 44179</strain>
    </source>
</reference>